<organism evidence="2">
    <name type="scientific">Amorphochlora amoebiformis</name>
    <dbReference type="NCBI Taxonomy" id="1561963"/>
    <lineage>
        <taxon>Eukaryota</taxon>
        <taxon>Sar</taxon>
        <taxon>Rhizaria</taxon>
        <taxon>Cercozoa</taxon>
        <taxon>Chlorarachniophyceae</taxon>
        <taxon>Amorphochlora</taxon>
    </lineage>
</organism>
<proteinExistence type="predicted"/>
<sequence>MVAETGSKIRTGKYTENGTENVTADTTEIAGIVKVGPGDGDTTHRETTEREMTDGETTGVLPGDHRGREVETVGEPSDHEEITRTTMKTIERGMTRALEGRNQNSPKMACIQIGWP</sequence>
<protein>
    <submittedName>
        <fullName evidence="2">Uncharacterized protein</fullName>
    </submittedName>
</protein>
<gene>
    <name evidence="2" type="ORF">LAMO00422_LOCUS7454</name>
</gene>
<feature type="compositionally biased region" description="Polar residues" evidence="1">
    <location>
        <begin position="14"/>
        <end position="26"/>
    </location>
</feature>
<dbReference type="AlphaFoldDB" id="A0A7S0GXW6"/>
<dbReference type="EMBL" id="HBEM01010643">
    <property type="protein sequence ID" value="CAD8443915.1"/>
    <property type="molecule type" value="Transcribed_RNA"/>
</dbReference>
<evidence type="ECO:0000313" key="2">
    <source>
        <dbReference type="EMBL" id="CAD8443915.1"/>
    </source>
</evidence>
<reference evidence="2" key="1">
    <citation type="submission" date="2021-01" db="EMBL/GenBank/DDBJ databases">
        <authorList>
            <person name="Corre E."/>
            <person name="Pelletier E."/>
            <person name="Niang G."/>
            <person name="Scheremetjew M."/>
            <person name="Finn R."/>
            <person name="Kale V."/>
            <person name="Holt S."/>
            <person name="Cochrane G."/>
            <person name="Meng A."/>
            <person name="Brown T."/>
            <person name="Cohen L."/>
        </authorList>
    </citation>
    <scope>NUCLEOTIDE SEQUENCE</scope>
    <source>
        <strain evidence="2">CCMP2058</strain>
    </source>
</reference>
<feature type="compositionally biased region" description="Basic and acidic residues" evidence="1">
    <location>
        <begin position="41"/>
        <end position="53"/>
    </location>
</feature>
<feature type="compositionally biased region" description="Basic and acidic residues" evidence="1">
    <location>
        <begin position="63"/>
        <end position="81"/>
    </location>
</feature>
<feature type="region of interest" description="Disordered" evidence="1">
    <location>
        <begin position="97"/>
        <end position="116"/>
    </location>
</feature>
<name>A0A7S0GXW6_9EUKA</name>
<feature type="region of interest" description="Disordered" evidence="1">
    <location>
        <begin position="1"/>
        <end position="81"/>
    </location>
</feature>
<accession>A0A7S0GXW6</accession>
<evidence type="ECO:0000256" key="1">
    <source>
        <dbReference type="SAM" id="MobiDB-lite"/>
    </source>
</evidence>